<dbReference type="AlphaFoldDB" id="A0A2A7ASV9"/>
<evidence type="ECO:0000313" key="2">
    <source>
        <dbReference type="Proteomes" id="UP000220005"/>
    </source>
</evidence>
<organism evidence="1 2">
    <name type="scientific">Faecalibacterium prausnitzii</name>
    <dbReference type="NCBI Taxonomy" id="853"/>
    <lineage>
        <taxon>Bacteria</taxon>
        <taxon>Bacillati</taxon>
        <taxon>Bacillota</taxon>
        <taxon>Clostridia</taxon>
        <taxon>Eubacteriales</taxon>
        <taxon>Oscillospiraceae</taxon>
        <taxon>Faecalibacterium</taxon>
    </lineage>
</organism>
<dbReference type="EMBL" id="NMTY01000004">
    <property type="protein sequence ID" value="PDX82173.1"/>
    <property type="molecule type" value="Genomic_DNA"/>
</dbReference>
<comment type="caution">
    <text evidence="1">The sequence shown here is derived from an EMBL/GenBank/DDBJ whole genome shotgun (WGS) entry which is preliminary data.</text>
</comment>
<gene>
    <name evidence="1" type="ORF">CGS58_01500</name>
</gene>
<name>A0A2A7ASV9_9FIRM</name>
<protein>
    <submittedName>
        <fullName evidence="1">Uncharacterized protein</fullName>
    </submittedName>
</protein>
<accession>A0A2A7ASV9</accession>
<dbReference type="Proteomes" id="UP000220005">
    <property type="component" value="Unassembled WGS sequence"/>
</dbReference>
<evidence type="ECO:0000313" key="1">
    <source>
        <dbReference type="EMBL" id="PDX82173.1"/>
    </source>
</evidence>
<sequence>MAQTQTQLEQDLEERFRREAGVSAGVTLALRSASDSVTVDSVTVTPAADCTPEQQQALEKIVEEALGVRPEWNAPGWEIQP</sequence>
<dbReference type="RefSeq" id="WP_097838680.1">
    <property type="nucleotide sequence ID" value="NZ_NMTY01000004.1"/>
</dbReference>
<proteinExistence type="predicted"/>
<reference evidence="1 2" key="1">
    <citation type="journal article" date="2017" name="Front. Microbiol.">
        <title>New Insights into the Diversity of the Genus Faecalibacterium.</title>
        <authorList>
            <person name="Benevides L."/>
            <person name="Burman S."/>
            <person name="Martin R."/>
            <person name="Robert V."/>
            <person name="Thomas M."/>
            <person name="Miquel S."/>
            <person name="Chain F."/>
            <person name="Sokol H."/>
            <person name="Bermudez-Humaran L.G."/>
            <person name="Morrison M."/>
            <person name="Langella P."/>
            <person name="Azevedo V.A."/>
            <person name="Chatel J.M."/>
            <person name="Soares S."/>
        </authorList>
    </citation>
    <scope>NUCLEOTIDE SEQUENCE [LARGE SCALE GENOMIC DNA]</scope>
    <source>
        <strain evidence="1 2">CNCM I 4575</strain>
    </source>
</reference>